<feature type="region of interest" description="Disordered" evidence="1">
    <location>
        <begin position="17"/>
        <end position="36"/>
    </location>
</feature>
<name>A0AAE0JVB0_9PEZI</name>
<reference evidence="2" key="1">
    <citation type="journal article" date="2023" name="Mol. Phylogenet. Evol.">
        <title>Genome-scale phylogeny and comparative genomics of the fungal order Sordariales.</title>
        <authorList>
            <person name="Hensen N."/>
            <person name="Bonometti L."/>
            <person name="Westerberg I."/>
            <person name="Brannstrom I.O."/>
            <person name="Guillou S."/>
            <person name="Cros-Aarteil S."/>
            <person name="Calhoun S."/>
            <person name="Haridas S."/>
            <person name="Kuo A."/>
            <person name="Mondo S."/>
            <person name="Pangilinan J."/>
            <person name="Riley R."/>
            <person name="LaButti K."/>
            <person name="Andreopoulos B."/>
            <person name="Lipzen A."/>
            <person name="Chen C."/>
            <person name="Yan M."/>
            <person name="Daum C."/>
            <person name="Ng V."/>
            <person name="Clum A."/>
            <person name="Steindorff A."/>
            <person name="Ohm R.A."/>
            <person name="Martin F."/>
            <person name="Silar P."/>
            <person name="Natvig D.O."/>
            <person name="Lalanne C."/>
            <person name="Gautier V."/>
            <person name="Ament-Velasquez S.L."/>
            <person name="Kruys A."/>
            <person name="Hutchinson M.I."/>
            <person name="Powell A.J."/>
            <person name="Barry K."/>
            <person name="Miller A.N."/>
            <person name="Grigoriev I.V."/>
            <person name="Debuchy R."/>
            <person name="Gladieux P."/>
            <person name="Hiltunen Thoren M."/>
            <person name="Johannesson H."/>
        </authorList>
    </citation>
    <scope>NUCLEOTIDE SEQUENCE</scope>
    <source>
        <strain evidence="2">CBS 958.72</strain>
    </source>
</reference>
<keyword evidence="3" id="KW-1185">Reference proteome</keyword>
<accession>A0AAE0JVB0</accession>
<protein>
    <submittedName>
        <fullName evidence="2">Uncharacterized protein</fullName>
    </submittedName>
</protein>
<evidence type="ECO:0000313" key="2">
    <source>
        <dbReference type="EMBL" id="KAK3365013.1"/>
    </source>
</evidence>
<evidence type="ECO:0000313" key="3">
    <source>
        <dbReference type="Proteomes" id="UP001287356"/>
    </source>
</evidence>
<organism evidence="2 3">
    <name type="scientific">Lasiosphaeria ovina</name>
    <dbReference type="NCBI Taxonomy" id="92902"/>
    <lineage>
        <taxon>Eukaryota</taxon>
        <taxon>Fungi</taxon>
        <taxon>Dikarya</taxon>
        <taxon>Ascomycota</taxon>
        <taxon>Pezizomycotina</taxon>
        <taxon>Sordariomycetes</taxon>
        <taxon>Sordariomycetidae</taxon>
        <taxon>Sordariales</taxon>
        <taxon>Lasiosphaeriaceae</taxon>
        <taxon>Lasiosphaeria</taxon>
    </lineage>
</organism>
<dbReference type="Proteomes" id="UP001287356">
    <property type="component" value="Unassembled WGS sequence"/>
</dbReference>
<dbReference type="EMBL" id="JAULSN010000009">
    <property type="protein sequence ID" value="KAK3365013.1"/>
    <property type="molecule type" value="Genomic_DNA"/>
</dbReference>
<reference evidence="2" key="2">
    <citation type="submission" date="2023-06" db="EMBL/GenBank/DDBJ databases">
        <authorList>
            <consortium name="Lawrence Berkeley National Laboratory"/>
            <person name="Haridas S."/>
            <person name="Hensen N."/>
            <person name="Bonometti L."/>
            <person name="Westerberg I."/>
            <person name="Brannstrom I.O."/>
            <person name="Guillou S."/>
            <person name="Cros-Aarteil S."/>
            <person name="Calhoun S."/>
            <person name="Kuo A."/>
            <person name="Mondo S."/>
            <person name="Pangilinan J."/>
            <person name="Riley R."/>
            <person name="Labutti K."/>
            <person name="Andreopoulos B."/>
            <person name="Lipzen A."/>
            <person name="Chen C."/>
            <person name="Yanf M."/>
            <person name="Daum C."/>
            <person name="Ng V."/>
            <person name="Clum A."/>
            <person name="Steindorff A."/>
            <person name="Ohm R."/>
            <person name="Martin F."/>
            <person name="Silar P."/>
            <person name="Natvig D."/>
            <person name="Lalanne C."/>
            <person name="Gautier V."/>
            <person name="Ament-Velasquez S.L."/>
            <person name="Kruys A."/>
            <person name="Hutchinson M.I."/>
            <person name="Powell A.J."/>
            <person name="Barry K."/>
            <person name="Miller A.N."/>
            <person name="Grigoriev I.V."/>
            <person name="Debuchy R."/>
            <person name="Gladieux P."/>
            <person name="Thoren M.H."/>
            <person name="Johannesson H."/>
        </authorList>
    </citation>
    <scope>NUCLEOTIDE SEQUENCE</scope>
    <source>
        <strain evidence="2">CBS 958.72</strain>
    </source>
</reference>
<gene>
    <name evidence="2" type="ORF">B0T24DRAFT_598332</name>
</gene>
<proteinExistence type="predicted"/>
<dbReference type="AlphaFoldDB" id="A0AAE0JVB0"/>
<sequence length="150" mass="16386">MAISPKKEILVKQVTYNNNPENNNPENNNPENNNPESTSIIVRLLTDFSSAVLTETLKYIASRYYEKSAYLGYAKNGLVVSEWVAEVAKAVGGGSAGGKGTGTTSVGSGTDMAKVEEGVDAARVYLERLKNFQTSRSELTLRYLWKKTAE</sequence>
<evidence type="ECO:0000256" key="1">
    <source>
        <dbReference type="SAM" id="MobiDB-lite"/>
    </source>
</evidence>
<comment type="caution">
    <text evidence="2">The sequence shown here is derived from an EMBL/GenBank/DDBJ whole genome shotgun (WGS) entry which is preliminary data.</text>
</comment>